<sequence>MEGKYESVEEAITTIKFWLQQMASSINKVKVLSSHDARILSNLNIPCVMGWQRQTRMITWRKPISGRVKLNVNGCSFWKPGPSGCGGVIRDEFGMVMAGFTSQLGETTNTEAELRAIIEGLKVYQQLGACALEFECDSLIIVNWLKKPEGNQVADSLAKLGAKGHT</sequence>
<dbReference type="InterPro" id="IPR036397">
    <property type="entry name" value="RNaseH_sf"/>
</dbReference>
<keyword evidence="3" id="KW-1185">Reference proteome</keyword>
<protein>
    <recommendedName>
        <fullName evidence="1">RNase H type-1 domain-containing protein</fullName>
    </recommendedName>
</protein>
<dbReference type="Pfam" id="PF13456">
    <property type="entry name" value="RVT_3"/>
    <property type="match status" value="1"/>
</dbReference>
<evidence type="ECO:0000313" key="3">
    <source>
        <dbReference type="Proteomes" id="UP000834106"/>
    </source>
</evidence>
<dbReference type="InterPro" id="IPR053151">
    <property type="entry name" value="RNase_H-like"/>
</dbReference>
<dbReference type="CDD" id="cd06222">
    <property type="entry name" value="RNase_H_like"/>
    <property type="match status" value="1"/>
</dbReference>
<dbReference type="PANTHER" id="PTHR47723:SF19">
    <property type="entry name" value="POLYNUCLEOTIDYL TRANSFERASE, RIBONUCLEASE H-LIKE SUPERFAMILY PROTEIN"/>
    <property type="match status" value="1"/>
</dbReference>
<dbReference type="PROSITE" id="PS50879">
    <property type="entry name" value="RNASE_H_1"/>
    <property type="match status" value="1"/>
</dbReference>
<reference evidence="2" key="1">
    <citation type="submission" date="2023-05" db="EMBL/GenBank/DDBJ databases">
        <authorList>
            <person name="Huff M."/>
        </authorList>
    </citation>
    <scope>NUCLEOTIDE SEQUENCE</scope>
</reference>
<gene>
    <name evidence="2" type="ORF">FPE_LOCUS4899</name>
</gene>
<accession>A0AAD1YU23</accession>
<dbReference type="EMBL" id="OU503038">
    <property type="protein sequence ID" value="CAI9757469.1"/>
    <property type="molecule type" value="Genomic_DNA"/>
</dbReference>
<dbReference type="PANTHER" id="PTHR47723">
    <property type="entry name" value="OS05G0353850 PROTEIN"/>
    <property type="match status" value="1"/>
</dbReference>
<dbReference type="GO" id="GO:0003676">
    <property type="term" value="F:nucleic acid binding"/>
    <property type="evidence" value="ECO:0007669"/>
    <property type="project" value="InterPro"/>
</dbReference>
<dbReference type="SUPFAM" id="SSF53098">
    <property type="entry name" value="Ribonuclease H-like"/>
    <property type="match status" value="1"/>
</dbReference>
<evidence type="ECO:0000259" key="1">
    <source>
        <dbReference type="PROSITE" id="PS50879"/>
    </source>
</evidence>
<organism evidence="2 3">
    <name type="scientific">Fraxinus pennsylvanica</name>
    <dbReference type="NCBI Taxonomy" id="56036"/>
    <lineage>
        <taxon>Eukaryota</taxon>
        <taxon>Viridiplantae</taxon>
        <taxon>Streptophyta</taxon>
        <taxon>Embryophyta</taxon>
        <taxon>Tracheophyta</taxon>
        <taxon>Spermatophyta</taxon>
        <taxon>Magnoliopsida</taxon>
        <taxon>eudicotyledons</taxon>
        <taxon>Gunneridae</taxon>
        <taxon>Pentapetalae</taxon>
        <taxon>asterids</taxon>
        <taxon>lamiids</taxon>
        <taxon>Lamiales</taxon>
        <taxon>Oleaceae</taxon>
        <taxon>Oleeae</taxon>
        <taxon>Fraxinus</taxon>
    </lineage>
</organism>
<name>A0AAD1YU23_9LAMI</name>
<proteinExistence type="predicted"/>
<dbReference type="GO" id="GO:0004523">
    <property type="term" value="F:RNA-DNA hybrid ribonuclease activity"/>
    <property type="evidence" value="ECO:0007669"/>
    <property type="project" value="InterPro"/>
</dbReference>
<feature type="domain" description="RNase H type-1" evidence="1">
    <location>
        <begin position="64"/>
        <end position="166"/>
    </location>
</feature>
<dbReference type="InterPro" id="IPR044730">
    <property type="entry name" value="RNase_H-like_dom_plant"/>
</dbReference>
<dbReference type="InterPro" id="IPR012337">
    <property type="entry name" value="RNaseH-like_sf"/>
</dbReference>
<dbReference type="Gene3D" id="3.30.420.10">
    <property type="entry name" value="Ribonuclease H-like superfamily/Ribonuclease H"/>
    <property type="match status" value="1"/>
</dbReference>
<evidence type="ECO:0000313" key="2">
    <source>
        <dbReference type="EMBL" id="CAI9757469.1"/>
    </source>
</evidence>
<dbReference type="AlphaFoldDB" id="A0AAD1YU23"/>
<dbReference type="Proteomes" id="UP000834106">
    <property type="component" value="Chromosome 3"/>
</dbReference>
<dbReference type="InterPro" id="IPR002156">
    <property type="entry name" value="RNaseH_domain"/>
</dbReference>